<dbReference type="EMBL" id="GBRH01185139">
    <property type="protein sequence ID" value="JAE12757.1"/>
    <property type="molecule type" value="Transcribed_RNA"/>
</dbReference>
<accession>A0A0A9FK95</accession>
<dbReference type="InterPro" id="IPR053772">
    <property type="entry name" value="At1g61320/At1g61330-like"/>
</dbReference>
<reference evidence="2" key="2">
    <citation type="journal article" date="2015" name="Data Brief">
        <title>Shoot transcriptome of the giant reed, Arundo donax.</title>
        <authorList>
            <person name="Barrero R.A."/>
            <person name="Guerrero F.D."/>
            <person name="Moolhuijzen P."/>
            <person name="Goolsby J.A."/>
            <person name="Tidwell J."/>
            <person name="Bellgard S.E."/>
            <person name="Bellgard M.I."/>
        </authorList>
    </citation>
    <scope>NUCLEOTIDE SEQUENCE</scope>
    <source>
        <tissue evidence="2">Shoot tissue taken approximately 20 cm above the soil surface</tissue>
    </source>
</reference>
<organism evidence="2">
    <name type="scientific">Arundo donax</name>
    <name type="common">Giant reed</name>
    <name type="synonym">Donax arundinaceus</name>
    <dbReference type="NCBI Taxonomy" id="35708"/>
    <lineage>
        <taxon>Eukaryota</taxon>
        <taxon>Viridiplantae</taxon>
        <taxon>Streptophyta</taxon>
        <taxon>Embryophyta</taxon>
        <taxon>Tracheophyta</taxon>
        <taxon>Spermatophyta</taxon>
        <taxon>Magnoliopsida</taxon>
        <taxon>Liliopsida</taxon>
        <taxon>Poales</taxon>
        <taxon>Poaceae</taxon>
        <taxon>PACMAD clade</taxon>
        <taxon>Arundinoideae</taxon>
        <taxon>Arundineae</taxon>
        <taxon>Arundo</taxon>
    </lineage>
</organism>
<evidence type="ECO:0000313" key="2">
    <source>
        <dbReference type="EMBL" id="JAE12757.1"/>
    </source>
</evidence>
<reference evidence="2" key="1">
    <citation type="submission" date="2014-09" db="EMBL/GenBank/DDBJ databases">
        <authorList>
            <person name="Magalhaes I.L.F."/>
            <person name="Oliveira U."/>
            <person name="Santos F.R."/>
            <person name="Vidigal T.H.D.A."/>
            <person name="Brescovit A.D."/>
            <person name="Santos A.J."/>
        </authorList>
    </citation>
    <scope>NUCLEOTIDE SEQUENCE</scope>
    <source>
        <tissue evidence="2">Shoot tissue taken approximately 20 cm above the soil surface</tissue>
    </source>
</reference>
<sequence length="128" mass="14528">MKLTFANAKRFGKNAILQLAYLLEAAPFLVYLHLDMLCVSFCEDPPKRDVIIDRPHHNLKRACITGFNGNGGQVALVKYILRNAVQLERLTIDPRGRIMDQMMGKFHGRISAKYELMPEDKNGVLTVL</sequence>
<proteinExistence type="predicted"/>
<dbReference type="PANTHER" id="PTHR34145:SF48">
    <property type="entry name" value="OS01G0553400 PROTEIN"/>
    <property type="match status" value="1"/>
</dbReference>
<protein>
    <recommendedName>
        <fullName evidence="1">At1g61320/AtMIF1 LRR domain-containing protein</fullName>
    </recommendedName>
</protein>
<dbReference type="PANTHER" id="PTHR34145">
    <property type="entry name" value="OS02G0105600 PROTEIN"/>
    <property type="match status" value="1"/>
</dbReference>
<feature type="domain" description="At1g61320/AtMIF1 LRR" evidence="1">
    <location>
        <begin position="16"/>
        <end position="108"/>
    </location>
</feature>
<dbReference type="AlphaFoldDB" id="A0A0A9FK95"/>
<dbReference type="Pfam" id="PF23622">
    <property type="entry name" value="LRR_At1g61320_AtMIF1"/>
    <property type="match status" value="1"/>
</dbReference>
<evidence type="ECO:0000259" key="1">
    <source>
        <dbReference type="Pfam" id="PF23622"/>
    </source>
</evidence>
<dbReference type="InterPro" id="IPR055357">
    <property type="entry name" value="LRR_At1g61320_AtMIF1"/>
</dbReference>
<name>A0A0A9FK95_ARUDO</name>